<keyword evidence="1 4" id="KW-0479">Metal-binding</keyword>
<feature type="compositionally biased region" description="Basic and acidic residues" evidence="5">
    <location>
        <begin position="553"/>
        <end position="566"/>
    </location>
</feature>
<feature type="compositionally biased region" description="Basic and acidic residues" evidence="5">
    <location>
        <begin position="294"/>
        <end position="308"/>
    </location>
</feature>
<feature type="region of interest" description="Disordered" evidence="5">
    <location>
        <begin position="242"/>
        <end position="527"/>
    </location>
</feature>
<feature type="domain" description="C3H1-type" evidence="6">
    <location>
        <begin position="67"/>
        <end position="94"/>
    </location>
</feature>
<feature type="compositionally biased region" description="Basic residues" evidence="5">
    <location>
        <begin position="409"/>
        <end position="420"/>
    </location>
</feature>
<keyword evidence="8" id="KW-1185">Reference proteome</keyword>
<evidence type="ECO:0000256" key="5">
    <source>
        <dbReference type="SAM" id="MobiDB-lite"/>
    </source>
</evidence>
<evidence type="ECO:0000256" key="1">
    <source>
        <dbReference type="ARBA" id="ARBA00022723"/>
    </source>
</evidence>
<dbReference type="SMART" id="SM00356">
    <property type="entry name" value="ZnF_C3H1"/>
    <property type="match status" value="3"/>
</dbReference>
<feature type="domain" description="C3H1-type" evidence="6">
    <location>
        <begin position="3"/>
        <end position="25"/>
    </location>
</feature>
<sequence>MYTCIFWQQGECTRGESCRYAHSESEVRTRPDLTKTRLCENFQKGECLDPHCAFAHGEDELRSTDDFYKTSLCVFWKRGTCKRGQFCRHAHGVEELRPKQSFFVSGKAPPSVPAPRYPPPPPPLPSVPSARPTSAVVLTPPHPPPIPSPYPPLPPIPPSIPSIPHIPVSAEFAAASTSDLGTDRMATSSPFAFPSPPGDLSRSVLSIHPPPFPPGGAPVHARARPPMALAATMQRLHPEHVAESLSASSFETLTTPRPTAREPEATGEGFADAQTQTSPEAPALGRVAPPPQHKRVEPPRQLRGREVETTSSLSVSESPVSGFSSLPLESSNNEIAGRLLGVAEETTTTGEEPEQPPPPPSVPHAIEEGEEEEEEEPLSPPAPDFPPPQVIITAATPAAQHAPSEPSVRRRQRPSKRVRARALFAPPRPAQPPLSAGPSPTIASLPSGPAPPPPPPPAMSLAHGQARPSSLHELPEAGEAYGSIMMPRLPSIEDLRRPRFIQPPPPPPSRHPRTAAGGGFVEPGPPNLGRDVPLVAVSLPITPSPETIARVVAERQREEERSRSDQAIRTVVPDTMGHVLSGSLHPSVRGPSRGLPLPLTSATGRPLWAPPPPPPSLSRTSSALTSTPYGSLTSTTMMQASALPSSSQTSLPSVDVGGAGASLESIDTVAMEDDGDGGFKRPHGDTRRTSRRFHPSRPSKQSAGGVDTYQLLPDMPVAQPLRQPRYISPTTLPPPPPPPPARPGRIRSTKDASSSPKEVASPIAASQPDVAPIPRSTSLPAAAAESGTPRRGFSGTAFLNVYRDMHEGGMPTTGVSSAGTTTTTTVGLSVSGATTVSQPSMPSSMAEVPGPGGYLSAKSGMMATMRPFSPAPRLRVPEPPLGASGGSPGSGVSSLSFQQLFPGGAGDAGGAGEASPAPAPAPPRAERRSGRLPSPPLINPELERLSSHMTAEDLKKLEPEKYEE</sequence>
<feature type="compositionally biased region" description="Low complexity" evidence="5">
    <location>
        <begin position="309"/>
        <end position="327"/>
    </location>
</feature>
<gene>
    <name evidence="7" type="ORF">Vbra_3600</name>
</gene>
<dbReference type="GO" id="GO:0008270">
    <property type="term" value="F:zinc ion binding"/>
    <property type="evidence" value="ECO:0007669"/>
    <property type="project" value="UniProtKB-KW"/>
</dbReference>
<feature type="region of interest" description="Disordered" evidence="5">
    <location>
        <begin position="833"/>
        <end position="964"/>
    </location>
</feature>
<feature type="compositionally biased region" description="Basic and acidic residues" evidence="5">
    <location>
        <begin position="677"/>
        <end position="688"/>
    </location>
</feature>
<evidence type="ECO:0000259" key="6">
    <source>
        <dbReference type="PROSITE" id="PS50103"/>
    </source>
</evidence>
<feature type="compositionally biased region" description="Low complexity" evidence="5">
    <location>
        <begin position="617"/>
        <end position="628"/>
    </location>
</feature>
<dbReference type="Proteomes" id="UP000041254">
    <property type="component" value="Unassembled WGS sequence"/>
</dbReference>
<feature type="compositionally biased region" description="Basic and acidic residues" evidence="5">
    <location>
        <begin position="941"/>
        <end position="964"/>
    </location>
</feature>
<name>A0A0G4ECJ1_VITBC</name>
<dbReference type="EMBL" id="CDMY01000130">
    <property type="protein sequence ID" value="CEL93021.1"/>
    <property type="molecule type" value="Genomic_DNA"/>
</dbReference>
<dbReference type="SUPFAM" id="SSF90229">
    <property type="entry name" value="CCCH zinc finger"/>
    <property type="match status" value="2"/>
</dbReference>
<feature type="compositionally biased region" description="Pro residues" evidence="5">
    <location>
        <begin position="448"/>
        <end position="458"/>
    </location>
</feature>
<feature type="compositionally biased region" description="Polar residues" evidence="5">
    <location>
        <begin position="245"/>
        <end position="257"/>
    </location>
</feature>
<dbReference type="PANTHER" id="PTHR38160:SF1">
    <property type="entry name" value="ZINC FINGER CCCH DOMAIN-CONTAINING PROTEIN 40"/>
    <property type="match status" value="1"/>
</dbReference>
<feature type="compositionally biased region" description="Pro residues" evidence="5">
    <location>
        <begin position="378"/>
        <end position="389"/>
    </location>
</feature>
<feature type="compositionally biased region" description="Gly residues" evidence="5">
    <location>
        <begin position="903"/>
        <end position="912"/>
    </location>
</feature>
<dbReference type="InParanoid" id="A0A0G4ECJ1"/>
<evidence type="ECO:0000313" key="8">
    <source>
        <dbReference type="Proteomes" id="UP000041254"/>
    </source>
</evidence>
<evidence type="ECO:0000256" key="4">
    <source>
        <dbReference type="PROSITE-ProRule" id="PRU00723"/>
    </source>
</evidence>
<feature type="compositionally biased region" description="Pro residues" evidence="5">
    <location>
        <begin position="110"/>
        <end position="126"/>
    </location>
</feature>
<feature type="compositionally biased region" description="Pro residues" evidence="5">
    <location>
        <begin position="731"/>
        <end position="742"/>
    </location>
</feature>
<evidence type="ECO:0000256" key="3">
    <source>
        <dbReference type="ARBA" id="ARBA00022833"/>
    </source>
</evidence>
<dbReference type="InterPro" id="IPR000571">
    <property type="entry name" value="Znf_CCCH"/>
</dbReference>
<dbReference type="PROSITE" id="PS50103">
    <property type="entry name" value="ZF_C3H1"/>
    <property type="match status" value="3"/>
</dbReference>
<dbReference type="Gene3D" id="4.10.1000.10">
    <property type="entry name" value="Zinc finger, CCCH-type"/>
    <property type="match status" value="1"/>
</dbReference>
<reference evidence="7 8" key="1">
    <citation type="submission" date="2014-11" db="EMBL/GenBank/DDBJ databases">
        <authorList>
            <person name="Zhu J."/>
            <person name="Qi W."/>
            <person name="Song R."/>
        </authorList>
    </citation>
    <scope>NUCLEOTIDE SEQUENCE [LARGE SCALE GENOMIC DNA]</scope>
</reference>
<evidence type="ECO:0000256" key="2">
    <source>
        <dbReference type="ARBA" id="ARBA00022771"/>
    </source>
</evidence>
<feature type="domain" description="C3H1-type" evidence="6">
    <location>
        <begin position="33"/>
        <end position="59"/>
    </location>
</feature>
<dbReference type="PANTHER" id="PTHR38160">
    <property type="entry name" value="ZINC FINGER CCCH DOMAIN-CONTAINING PROTEIN 40"/>
    <property type="match status" value="1"/>
</dbReference>
<evidence type="ECO:0000313" key="7">
    <source>
        <dbReference type="EMBL" id="CEL93021.1"/>
    </source>
</evidence>
<dbReference type="InterPro" id="IPR045868">
    <property type="entry name" value="Znf_C3H13/40"/>
</dbReference>
<accession>A0A0G4ECJ1</accession>
<dbReference type="Gene3D" id="3.30.1370.210">
    <property type="match status" value="1"/>
</dbReference>
<protein>
    <recommendedName>
        <fullName evidence="6">C3H1-type domain-containing protein</fullName>
    </recommendedName>
</protein>
<dbReference type="Pfam" id="PF00642">
    <property type="entry name" value="zf-CCCH"/>
    <property type="match status" value="2"/>
</dbReference>
<feature type="region of interest" description="Disordered" evidence="5">
    <location>
        <begin position="105"/>
        <end position="135"/>
    </location>
</feature>
<keyword evidence="3 4" id="KW-0862">Zinc</keyword>
<organism evidence="7 8">
    <name type="scientific">Vitrella brassicaformis (strain CCMP3155)</name>
    <dbReference type="NCBI Taxonomy" id="1169540"/>
    <lineage>
        <taxon>Eukaryota</taxon>
        <taxon>Sar</taxon>
        <taxon>Alveolata</taxon>
        <taxon>Colpodellida</taxon>
        <taxon>Vitrellaceae</taxon>
        <taxon>Vitrella</taxon>
    </lineage>
</organism>
<dbReference type="OrthoDB" id="410307at2759"/>
<feature type="compositionally biased region" description="Polar residues" evidence="5">
    <location>
        <begin position="629"/>
        <end position="652"/>
    </location>
</feature>
<dbReference type="VEuPathDB" id="CryptoDB:Vbra_3600"/>
<proteinExistence type="predicted"/>
<feature type="zinc finger region" description="C3H1-type" evidence="4">
    <location>
        <begin position="3"/>
        <end position="25"/>
    </location>
</feature>
<dbReference type="OMA" id="MAWHYNF"/>
<feature type="zinc finger region" description="C3H1-type" evidence="4">
    <location>
        <begin position="67"/>
        <end position="94"/>
    </location>
</feature>
<dbReference type="InterPro" id="IPR036855">
    <property type="entry name" value="Znf_CCCH_sf"/>
</dbReference>
<feature type="zinc finger region" description="C3H1-type" evidence="4">
    <location>
        <begin position="33"/>
        <end position="59"/>
    </location>
</feature>
<dbReference type="AlphaFoldDB" id="A0A0G4ECJ1"/>
<feature type="region of interest" description="Disordered" evidence="5">
    <location>
        <begin position="553"/>
        <end position="794"/>
    </location>
</feature>
<keyword evidence="2 4" id="KW-0863">Zinc-finger</keyword>
<feature type="compositionally biased region" description="Acidic residues" evidence="5">
    <location>
        <begin position="368"/>
        <end position="377"/>
    </location>
</feature>